<evidence type="ECO:0000313" key="1">
    <source>
        <dbReference type="EMBL" id="ETR71696.1"/>
    </source>
</evidence>
<dbReference type="AlphaFoldDB" id="A0A1V1PAA9"/>
<dbReference type="EMBL" id="ATBP01000234">
    <property type="protein sequence ID" value="ETR71696.1"/>
    <property type="molecule type" value="Genomic_DNA"/>
</dbReference>
<reference evidence="2" key="1">
    <citation type="submission" date="2012-11" db="EMBL/GenBank/DDBJ databases">
        <authorList>
            <person name="Lucero-Rivera Y.E."/>
            <person name="Tovar-Ramirez D."/>
        </authorList>
    </citation>
    <scope>NUCLEOTIDE SEQUENCE [LARGE SCALE GENOMIC DNA]</scope>
    <source>
        <strain evidence="2">Araruama</strain>
    </source>
</reference>
<gene>
    <name evidence="1" type="ORF">OMM_02292</name>
</gene>
<organism evidence="1 2">
    <name type="scientific">Candidatus Magnetoglobus multicellularis str. Araruama</name>
    <dbReference type="NCBI Taxonomy" id="890399"/>
    <lineage>
        <taxon>Bacteria</taxon>
        <taxon>Pseudomonadati</taxon>
        <taxon>Thermodesulfobacteriota</taxon>
        <taxon>Desulfobacteria</taxon>
        <taxon>Desulfobacterales</taxon>
        <taxon>Desulfobacteraceae</taxon>
        <taxon>Candidatus Magnetoglobus</taxon>
    </lineage>
</organism>
<evidence type="ECO:0000313" key="2">
    <source>
        <dbReference type="Proteomes" id="UP000189670"/>
    </source>
</evidence>
<accession>A0A1V1PAA9</accession>
<dbReference type="Proteomes" id="UP000189670">
    <property type="component" value="Unassembled WGS sequence"/>
</dbReference>
<protein>
    <submittedName>
        <fullName evidence="1">Uncharacterized protein</fullName>
    </submittedName>
</protein>
<name>A0A1V1PAA9_9BACT</name>
<sequence length="194" mass="22665">MSEIINKADETKNANELILNNILRSLTMLEKSLDRLMRNNFYNSTQYPDKYFDIKSLLIKMRGWTSDYKMFTGTENFACLLSMLLTELSGMIIELFDIISSENGKKQTSKSKKEQQKKSIRLSIDNMLDNVLSAINMLEISDTDMSLQMEKYVQLAFEEYMSDTKKTKSIYLDPHQGEKKRLFFHLSIQMNTMT</sequence>
<proteinExistence type="predicted"/>
<comment type="caution">
    <text evidence="1">The sequence shown here is derived from an EMBL/GenBank/DDBJ whole genome shotgun (WGS) entry which is preliminary data.</text>
</comment>